<dbReference type="SMART" id="SM00382">
    <property type="entry name" value="AAA"/>
    <property type="match status" value="1"/>
</dbReference>
<dbReference type="CDD" id="cd00267">
    <property type="entry name" value="ABC_ATPase"/>
    <property type="match status" value="1"/>
</dbReference>
<dbReference type="InterPro" id="IPR051396">
    <property type="entry name" value="Bact_Antivir_Def_Nuclease"/>
</dbReference>
<protein>
    <submittedName>
        <fullName evidence="2">AAA family ATPase</fullName>
    </submittedName>
</protein>
<organism evidence="2 3">
    <name type="scientific">Anabaena lutea FACHB-196</name>
    <dbReference type="NCBI Taxonomy" id="2692881"/>
    <lineage>
        <taxon>Bacteria</taxon>
        <taxon>Bacillati</taxon>
        <taxon>Cyanobacteriota</taxon>
        <taxon>Cyanophyceae</taxon>
        <taxon>Nostocales</taxon>
        <taxon>Nostocaceae</taxon>
        <taxon>Anabaena</taxon>
    </lineage>
</organism>
<dbReference type="EMBL" id="JACJST010000016">
    <property type="protein sequence ID" value="MBD2569610.1"/>
    <property type="molecule type" value="Genomic_DNA"/>
</dbReference>
<dbReference type="RefSeq" id="WP_190716555.1">
    <property type="nucleotide sequence ID" value="NZ_JACJST010000016.1"/>
</dbReference>
<sequence>MKLHSLEIKNFRAIEDISLDFTDLLGRPRPINLIVGPNGSGKTSILDAIHVVVKVFEIFENSTNRSFRNGLQYNVQQLVRGRGNIAQIAFEYSIEKDEAEAINEAYSSQLYSTPELDQLFDFSQGDIPPLNNPTTVIWEFPNTDKSLKTAKYIPENTKYIPENSIKVLGARGCASQSVGLYILDPGIFERIGGVCYIDQRRNVKLFENINFKISEETSEHDNILYWLSEYSFKDSTWNEKKFGESYWKRIKRLFNKICFPSELIGLESGPSSHTLILKRNGMEYDLLQMSSGEHQILRILVGLAADIAKNSIVLIDEVELHLHPAWQKRLIQVLREDDSNNQYIFTTHSPTVAEMFYDSEIIKLGDLGDK</sequence>
<dbReference type="Gene3D" id="3.40.50.300">
    <property type="entry name" value="P-loop containing nucleotide triphosphate hydrolases"/>
    <property type="match status" value="1"/>
</dbReference>
<name>A0ABR8FIB5_9NOST</name>
<accession>A0ABR8FIB5</accession>
<dbReference type="InterPro" id="IPR003959">
    <property type="entry name" value="ATPase_AAA_core"/>
</dbReference>
<dbReference type="InterPro" id="IPR041685">
    <property type="entry name" value="AAA_GajA/Old/RecF-like"/>
</dbReference>
<proteinExistence type="predicted"/>
<gene>
    <name evidence="2" type="ORF">H6G59_17270</name>
</gene>
<dbReference type="PANTHER" id="PTHR43581:SF2">
    <property type="entry name" value="EXCINUCLEASE ATPASE SUBUNIT"/>
    <property type="match status" value="1"/>
</dbReference>
<reference evidence="2 3" key="1">
    <citation type="journal article" date="2020" name="ISME J.">
        <title>Comparative genomics reveals insights into cyanobacterial evolution and habitat adaptation.</title>
        <authorList>
            <person name="Chen M.Y."/>
            <person name="Teng W.K."/>
            <person name="Zhao L."/>
            <person name="Hu C.X."/>
            <person name="Zhou Y.K."/>
            <person name="Han B.P."/>
            <person name="Song L.R."/>
            <person name="Shu W.S."/>
        </authorList>
    </citation>
    <scope>NUCLEOTIDE SEQUENCE [LARGE SCALE GENOMIC DNA]</scope>
    <source>
        <strain evidence="2 3">FACHB-196</strain>
    </source>
</reference>
<evidence type="ECO:0000259" key="1">
    <source>
        <dbReference type="SMART" id="SM00382"/>
    </source>
</evidence>
<dbReference type="InterPro" id="IPR027417">
    <property type="entry name" value="P-loop_NTPase"/>
</dbReference>
<keyword evidence="3" id="KW-1185">Reference proteome</keyword>
<dbReference type="Proteomes" id="UP000640531">
    <property type="component" value="Unassembled WGS sequence"/>
</dbReference>
<dbReference type="Pfam" id="PF13304">
    <property type="entry name" value="AAA_21"/>
    <property type="match status" value="1"/>
</dbReference>
<dbReference type="PANTHER" id="PTHR43581">
    <property type="entry name" value="ATP/GTP PHOSPHATASE"/>
    <property type="match status" value="1"/>
</dbReference>
<comment type="caution">
    <text evidence="2">The sequence shown here is derived from an EMBL/GenBank/DDBJ whole genome shotgun (WGS) entry which is preliminary data.</text>
</comment>
<dbReference type="Pfam" id="PF13175">
    <property type="entry name" value="AAA_15"/>
    <property type="match status" value="1"/>
</dbReference>
<feature type="domain" description="AAA+ ATPase" evidence="1">
    <location>
        <begin position="28"/>
        <end position="366"/>
    </location>
</feature>
<dbReference type="InterPro" id="IPR003593">
    <property type="entry name" value="AAA+_ATPase"/>
</dbReference>
<evidence type="ECO:0000313" key="2">
    <source>
        <dbReference type="EMBL" id="MBD2569610.1"/>
    </source>
</evidence>
<dbReference type="SUPFAM" id="SSF52540">
    <property type="entry name" value="P-loop containing nucleoside triphosphate hydrolases"/>
    <property type="match status" value="1"/>
</dbReference>
<evidence type="ECO:0000313" key="3">
    <source>
        <dbReference type="Proteomes" id="UP000640531"/>
    </source>
</evidence>